<evidence type="ECO:0000313" key="3">
    <source>
        <dbReference type="Proteomes" id="UP000034778"/>
    </source>
</evidence>
<organism evidence="2 3">
    <name type="scientific">Candidatus Woesebacteria bacterium GW2011_GWB1_33_22</name>
    <dbReference type="NCBI Taxonomy" id="1618566"/>
    <lineage>
        <taxon>Bacteria</taxon>
        <taxon>Candidatus Woeseibacteriota</taxon>
    </lineage>
</organism>
<keyword evidence="1" id="KW-0472">Membrane</keyword>
<dbReference type="STRING" id="1618566.UR35_C0009G0027"/>
<proteinExistence type="predicted"/>
<evidence type="ECO:0000256" key="1">
    <source>
        <dbReference type="SAM" id="Phobius"/>
    </source>
</evidence>
<keyword evidence="1" id="KW-1133">Transmembrane helix</keyword>
<dbReference type="InterPro" id="IPR025101">
    <property type="entry name" value="DUF4012"/>
</dbReference>
<sequence length="852" mass="96979">MHDVNAFGYDSILGLYSSQVFLNNKVKEKFNDKYVDVKFFFDFSKVDLSKFSYLVINLLDQNYTTKEILDIVSQVSCKTVVIAPYRVKKEKFIDFNLFLNNLIKSNQNLGVILSPEVLGESVKYEKDYISHDLIMQSILSERVKVKDFYKKLNLISVNKLVEEIVKETFSFGISGKKILPIGFNKSPKVFIKNYLSVSDENIISKLESDEFQEILPDIKKEIFFSINSAVEKTKKAFTLQQIIKPEDDILNPLSDTKSKTRKKNKLHKAFRSASFFLIIALIILITPLILMLTSLGSLYMSGKIITKNQNLGVYLINFSRTVSGLSTNMNFGISFYSDVGNLIYKSTSVAKQFTLLINSGKNLLTNVLGDKIYPFESYANDISANLDRIYTDISFIQSDIDEMQGILGKELRFNLDLHKISIIDIKQRIYNLKKFTSRLSEILGVNAPKKYLVLFQNNMELRPTGGFIGSFALITFDKGKMTEIVVNDVYSADGQLKGHVDPPEPIRKYLNEGGWYLRDANWDPDFITSAQKIEWFLDKEIDQRVDGVISVDLHFVKSLLDITGPINLSDFGKTITSENLYQITQSEVEDNFFPGSIKKQSFLTSLSRNLIDELKSLKGDKYPLLFKELYRNLEGRHIQVYLHDLNAQESVSEVGYSGDLKMNINCGLRCIHDQYQLVDANLGVNKSNFFVKRMQELILNVNKNSVSHELLVTYDNNAGPSIGPSGIYKNYARVVLPKEAKVSGVRLYKTNGTYQDMEYDLIDIDGRSELGFYFELMPASSVRVQVAWSINTSVLNQGGEYKLLVRKQSGTDNDAFSVKINSSDLSLTGKTLSVYNTNLAKDYKARFFFRPQ</sequence>
<dbReference type="EMBL" id="LBOW01000009">
    <property type="protein sequence ID" value="KKP44316.1"/>
    <property type="molecule type" value="Genomic_DNA"/>
</dbReference>
<evidence type="ECO:0000313" key="2">
    <source>
        <dbReference type="EMBL" id="KKP44316.1"/>
    </source>
</evidence>
<comment type="caution">
    <text evidence="2">The sequence shown here is derived from an EMBL/GenBank/DDBJ whole genome shotgun (WGS) entry which is preliminary data.</text>
</comment>
<protein>
    <recommendedName>
        <fullName evidence="4">DUF4012 domain-containing protein</fullName>
    </recommendedName>
</protein>
<feature type="transmembrane region" description="Helical" evidence="1">
    <location>
        <begin position="275"/>
        <end position="300"/>
    </location>
</feature>
<keyword evidence="1" id="KW-0812">Transmembrane</keyword>
<gene>
    <name evidence="2" type="ORF">UR35_C0009G0027</name>
</gene>
<reference evidence="2 3" key="1">
    <citation type="journal article" date="2015" name="Nature">
        <title>rRNA introns, odd ribosomes, and small enigmatic genomes across a large radiation of phyla.</title>
        <authorList>
            <person name="Brown C.T."/>
            <person name="Hug L.A."/>
            <person name="Thomas B.C."/>
            <person name="Sharon I."/>
            <person name="Castelle C.J."/>
            <person name="Singh A."/>
            <person name="Wilkins M.J."/>
            <person name="Williams K.H."/>
            <person name="Banfield J.F."/>
        </authorList>
    </citation>
    <scope>NUCLEOTIDE SEQUENCE [LARGE SCALE GENOMIC DNA]</scope>
</reference>
<name>A0A0F9ZZC3_9BACT</name>
<dbReference type="Pfam" id="PF13196">
    <property type="entry name" value="DUF4012"/>
    <property type="match status" value="1"/>
</dbReference>
<dbReference type="Proteomes" id="UP000034778">
    <property type="component" value="Unassembled WGS sequence"/>
</dbReference>
<accession>A0A0F9ZZC3</accession>
<dbReference type="AlphaFoldDB" id="A0A0F9ZZC3"/>
<evidence type="ECO:0008006" key="4">
    <source>
        <dbReference type="Google" id="ProtNLM"/>
    </source>
</evidence>